<keyword evidence="2" id="KW-1185">Reference proteome</keyword>
<dbReference type="EMBL" id="SLYC01000060">
    <property type="protein sequence ID" value="TCP95410.1"/>
    <property type="molecule type" value="Genomic_DNA"/>
</dbReference>
<dbReference type="AlphaFoldDB" id="A0A4R2T041"/>
<organism evidence="1 2">
    <name type="scientific">Serpentinicella alkaliphila</name>
    <dbReference type="NCBI Taxonomy" id="1734049"/>
    <lineage>
        <taxon>Bacteria</taxon>
        <taxon>Bacillati</taxon>
        <taxon>Bacillota</taxon>
        <taxon>Clostridia</taxon>
        <taxon>Peptostreptococcales</taxon>
        <taxon>Natronincolaceae</taxon>
        <taxon>Serpentinicella</taxon>
    </lineage>
</organism>
<evidence type="ECO:0000313" key="2">
    <source>
        <dbReference type="Proteomes" id="UP000295504"/>
    </source>
</evidence>
<accession>A0A4R2T041</accession>
<proteinExistence type="predicted"/>
<dbReference type="OrthoDB" id="1954751at2"/>
<gene>
    <name evidence="1" type="ORF">EDD79_106012</name>
</gene>
<reference evidence="1 2" key="1">
    <citation type="submission" date="2019-03" db="EMBL/GenBank/DDBJ databases">
        <title>Genomic Encyclopedia of Type Strains, Phase IV (KMG-IV): sequencing the most valuable type-strain genomes for metagenomic binning, comparative biology and taxonomic classification.</title>
        <authorList>
            <person name="Goeker M."/>
        </authorList>
    </citation>
    <scope>NUCLEOTIDE SEQUENCE [LARGE SCALE GENOMIC DNA]</scope>
    <source>
        <strain evidence="1 2">DSM 100013</strain>
    </source>
</reference>
<dbReference type="Proteomes" id="UP000295504">
    <property type="component" value="Unassembled WGS sequence"/>
</dbReference>
<sequence length="156" mass="18367">MRLSLVVVITIAFSLFFIPFNTYSEVTVGHYSLESHIESLFQTRSDIWNSFVLGGYESMELLKSDLKQNTTEPLLESDLEIYSHIRYNPTSYELIDDVKLENLEIITVQKEKIKANVELRWTVQDIMQTYTENVCYTVYLEKINNNWMLSNYITQN</sequence>
<protein>
    <submittedName>
        <fullName evidence="1">Uncharacterized protein</fullName>
    </submittedName>
</protein>
<dbReference type="RefSeq" id="WP_132849694.1">
    <property type="nucleotide sequence ID" value="NZ_CP058648.1"/>
</dbReference>
<name>A0A4R2T041_9FIRM</name>
<comment type="caution">
    <text evidence="1">The sequence shown here is derived from an EMBL/GenBank/DDBJ whole genome shotgun (WGS) entry which is preliminary data.</text>
</comment>
<evidence type="ECO:0000313" key="1">
    <source>
        <dbReference type="EMBL" id="TCP95410.1"/>
    </source>
</evidence>